<feature type="transmembrane region" description="Helical" evidence="1">
    <location>
        <begin position="32"/>
        <end position="61"/>
    </location>
</feature>
<sequence length="146" mass="17282">MLVKNPFHFIKHWYYTVWVDAIVFCKKKHNDIYIFPFLGLFLCVFMNCLSLSFILLIILNINIAPYTIGIGDLHLTQIKQINKLILFAIPFSIFYSINYLIIFRINNLNKLIKKYPHYNGKAFFIYTIFSSISILLIIGLIYFEVI</sequence>
<dbReference type="KEGG" id="orh:Ornrh_0640"/>
<name>I3ZYQ6_ORNRL</name>
<feature type="transmembrane region" description="Helical" evidence="1">
    <location>
        <begin position="123"/>
        <end position="143"/>
    </location>
</feature>
<dbReference type="AlphaFoldDB" id="I3ZYQ6"/>
<dbReference type="HOGENOM" id="CLU_1775574_0_0_10"/>
<reference evidence="2 3" key="1">
    <citation type="submission" date="2012-06" db="EMBL/GenBank/DDBJ databases">
        <title>The complete genome of Ornithobacterium rhinotracheale DSM 15997.</title>
        <authorList>
            <consortium name="US DOE Joint Genome Institute (JGI-PGF)"/>
            <person name="Lucas S."/>
            <person name="Copeland A."/>
            <person name="Lapidus A."/>
            <person name="Goodwin L."/>
            <person name="Pitluck S."/>
            <person name="Peters L."/>
            <person name="Mikhailova N."/>
            <person name="Teshima H."/>
            <person name="Kyrpides N."/>
            <person name="Mavromatis K."/>
            <person name="Pagani I."/>
            <person name="Ivanova N."/>
            <person name="Ovchinnikova G."/>
            <person name="Zeytun A."/>
            <person name="Detter J.C."/>
            <person name="Han C."/>
            <person name="Land M."/>
            <person name="Hauser L."/>
            <person name="Markowitz V."/>
            <person name="Cheng J.-F."/>
            <person name="Hugenholtz P."/>
            <person name="Woyke T."/>
            <person name="Wu D."/>
            <person name="Lang E."/>
            <person name="Kopitz M."/>
            <person name="Brambilla E."/>
            <person name="Klenk H.-P."/>
            <person name="Eisen J.A."/>
        </authorList>
    </citation>
    <scope>NUCLEOTIDE SEQUENCE [LARGE SCALE GENOMIC DNA]</scope>
    <source>
        <strain evidence="3">ATCC 51463 / DSM 15997 / CCUG 23171 / LMG 9086</strain>
    </source>
</reference>
<keyword evidence="1" id="KW-1133">Transmembrane helix</keyword>
<dbReference type="STRING" id="867902.Ornrh_0640"/>
<dbReference type="Proteomes" id="UP000006051">
    <property type="component" value="Chromosome"/>
</dbReference>
<feature type="transmembrane region" description="Helical" evidence="1">
    <location>
        <begin position="81"/>
        <end position="102"/>
    </location>
</feature>
<evidence type="ECO:0000256" key="1">
    <source>
        <dbReference type="SAM" id="Phobius"/>
    </source>
</evidence>
<gene>
    <name evidence="2" type="ordered locus">Ornrh_0640</name>
</gene>
<accession>I3ZYQ6</accession>
<keyword evidence="3" id="KW-1185">Reference proteome</keyword>
<proteinExistence type="predicted"/>
<organism evidence="2 3">
    <name type="scientific">Ornithobacterium rhinotracheale (strain ATCC 51463 / DSM 15997 / CCUG 23171 / CIP 104009 / LMG 9086)</name>
    <dbReference type="NCBI Taxonomy" id="867902"/>
    <lineage>
        <taxon>Bacteria</taxon>
        <taxon>Pseudomonadati</taxon>
        <taxon>Bacteroidota</taxon>
        <taxon>Flavobacteriia</taxon>
        <taxon>Flavobacteriales</taxon>
        <taxon>Weeksellaceae</taxon>
        <taxon>Ornithobacterium</taxon>
    </lineage>
</organism>
<evidence type="ECO:0000313" key="3">
    <source>
        <dbReference type="Proteomes" id="UP000006051"/>
    </source>
</evidence>
<protein>
    <submittedName>
        <fullName evidence="2">Uncharacterized protein</fullName>
    </submittedName>
</protein>
<evidence type="ECO:0000313" key="2">
    <source>
        <dbReference type="EMBL" id="AFL96840.1"/>
    </source>
</evidence>
<dbReference type="EMBL" id="CP003283">
    <property type="protein sequence ID" value="AFL96840.1"/>
    <property type="molecule type" value="Genomic_DNA"/>
</dbReference>
<keyword evidence="1" id="KW-0812">Transmembrane</keyword>
<keyword evidence="1" id="KW-0472">Membrane</keyword>